<feature type="compositionally biased region" description="Low complexity" evidence="1">
    <location>
        <begin position="26"/>
        <end position="43"/>
    </location>
</feature>
<dbReference type="EMBL" id="HG937694">
    <property type="protein sequence ID" value="CDP38609.1"/>
    <property type="molecule type" value="Genomic_DNA"/>
</dbReference>
<dbReference type="AlphaFoldDB" id="A0A060TCT3"/>
<feature type="compositionally biased region" description="Low complexity" evidence="1">
    <location>
        <begin position="84"/>
        <end position="103"/>
    </location>
</feature>
<evidence type="ECO:0000256" key="1">
    <source>
        <dbReference type="SAM" id="MobiDB-lite"/>
    </source>
</evidence>
<evidence type="ECO:0000313" key="2">
    <source>
        <dbReference type="EMBL" id="CDP38609.1"/>
    </source>
</evidence>
<feature type="compositionally biased region" description="Polar residues" evidence="1">
    <location>
        <begin position="222"/>
        <end position="239"/>
    </location>
</feature>
<feature type="region of interest" description="Disordered" evidence="1">
    <location>
        <begin position="16"/>
        <end position="62"/>
    </location>
</feature>
<gene>
    <name evidence="2" type="ORF">GNLVRS02_ARAD1D38456g</name>
</gene>
<accession>A0A060TCT3</accession>
<reference evidence="2" key="2">
    <citation type="submission" date="2014-06" db="EMBL/GenBank/DDBJ databases">
        <title>The complete genome of Blastobotrys (Arxula) adeninivorans LS3 - a yeast of biotechnological interest.</title>
        <authorList>
            <person name="Kunze G."/>
            <person name="Gaillardin C."/>
            <person name="Czernicka M."/>
            <person name="Durrens P."/>
            <person name="Martin T."/>
            <person name="Boer E."/>
            <person name="Gabaldon T."/>
            <person name="Cruz J."/>
            <person name="Talla E."/>
            <person name="Marck C."/>
            <person name="Goffeau A."/>
            <person name="Barbe V."/>
            <person name="Baret P."/>
            <person name="Baronian K."/>
            <person name="Beier S."/>
            <person name="Bleykasten C."/>
            <person name="Bode R."/>
            <person name="Casaregola S."/>
            <person name="Despons L."/>
            <person name="Fairhead C."/>
            <person name="Giersberg M."/>
            <person name="Gierski P."/>
            <person name="Hahnel U."/>
            <person name="Hartmann A."/>
            <person name="Jankowska D."/>
            <person name="Jubin C."/>
            <person name="Jung P."/>
            <person name="Lafontaine I."/>
            <person name="Leh-Louis V."/>
            <person name="Lemaire M."/>
            <person name="Marcet-Houben M."/>
            <person name="Mascher M."/>
            <person name="Morel G."/>
            <person name="Richard G.-F."/>
            <person name="Riechen J."/>
            <person name="Sacerdot C."/>
            <person name="Sarkar A."/>
            <person name="Savel G."/>
            <person name="Schacherer J."/>
            <person name="Sherman D."/>
            <person name="Straub M.-L."/>
            <person name="Stein N."/>
            <person name="Thierry A."/>
            <person name="Trautwein-Schult A."/>
            <person name="Westhof E."/>
            <person name="Worch S."/>
            <person name="Dujon B."/>
            <person name="Souciet J.-L."/>
            <person name="Wincker P."/>
            <person name="Scholz U."/>
            <person name="Neuveglise N."/>
        </authorList>
    </citation>
    <scope>NUCLEOTIDE SEQUENCE</scope>
    <source>
        <strain evidence="2">LS3</strain>
    </source>
</reference>
<reference evidence="2" key="1">
    <citation type="submission" date="2014-02" db="EMBL/GenBank/DDBJ databases">
        <authorList>
            <person name="Genoscope - CEA"/>
        </authorList>
    </citation>
    <scope>NUCLEOTIDE SEQUENCE</scope>
    <source>
        <strain evidence="2">LS3</strain>
    </source>
</reference>
<sequence>MSGPYRPIQSIPMSVAHSMYPPAPSGSPHGAANVPPSTSSSSGRGHGSMVATSSSSSGYGYPPRVDANLDLLLSQGYSMAPTDSSGSSVAAGPPGPPSSNALPTVGPSYYMVSSGSDRHYYPPVIQSPELYSFQTPSLPPPPPPSQSYDEEFAYSRSVGSVYSPRAMSRGLSHHQPLQQHQHQHQHQHPQAPPPPQQPTQPPPQQQQLPLPQPPMPVPLHSTPHSTSYQHQSHSLTTQGYGKRRSSDKRYKCPICGKQFMRDLPRHMRTHEETARFVCPFPRGHCPHKRGQFNRPYDFKKHLLHGHFVFDNKESKSYKDLKSKLSEFGTCTCGTRYQAEDWLNIHVLGSDPSLLCPLLDAHMTYRT</sequence>
<name>A0A060TCT3_BLAAD</name>
<feature type="region of interest" description="Disordered" evidence="1">
    <location>
        <begin position="167"/>
        <end position="248"/>
    </location>
</feature>
<dbReference type="InterPro" id="IPR036236">
    <property type="entry name" value="Znf_C2H2_sf"/>
</dbReference>
<proteinExistence type="predicted"/>
<dbReference type="Gene3D" id="3.30.160.60">
    <property type="entry name" value="Classic Zinc Finger"/>
    <property type="match status" value="1"/>
</dbReference>
<feature type="compositionally biased region" description="Low complexity" evidence="1">
    <location>
        <begin position="53"/>
        <end position="62"/>
    </location>
</feature>
<organism evidence="2">
    <name type="scientific">Blastobotrys adeninivorans</name>
    <name type="common">Yeast</name>
    <name type="synonym">Arxula adeninivorans</name>
    <dbReference type="NCBI Taxonomy" id="409370"/>
    <lineage>
        <taxon>Eukaryota</taxon>
        <taxon>Fungi</taxon>
        <taxon>Dikarya</taxon>
        <taxon>Ascomycota</taxon>
        <taxon>Saccharomycotina</taxon>
        <taxon>Dipodascomycetes</taxon>
        <taxon>Dipodascales</taxon>
        <taxon>Trichomonascaceae</taxon>
        <taxon>Blastobotrys</taxon>
    </lineage>
</organism>
<dbReference type="SUPFAM" id="SSF57667">
    <property type="entry name" value="beta-beta-alpha zinc fingers"/>
    <property type="match status" value="1"/>
</dbReference>
<feature type="compositionally biased region" description="Pro residues" evidence="1">
    <location>
        <begin position="190"/>
        <end position="217"/>
    </location>
</feature>
<feature type="region of interest" description="Disordered" evidence="1">
    <location>
        <begin position="78"/>
        <end position="104"/>
    </location>
</feature>
<protein>
    <submittedName>
        <fullName evidence="2">ARAD1D38456p</fullName>
    </submittedName>
</protein>